<feature type="region of interest" description="Disordered" evidence="1">
    <location>
        <begin position="379"/>
        <end position="424"/>
    </location>
</feature>
<keyword evidence="4" id="KW-1185">Reference proteome</keyword>
<feature type="compositionally biased region" description="Basic and acidic residues" evidence="1">
    <location>
        <begin position="96"/>
        <end position="106"/>
    </location>
</feature>
<dbReference type="InterPro" id="IPR032752">
    <property type="entry name" value="DC-UbP/UBTD2_N"/>
</dbReference>
<name>A0AAV9XJ31_9PEZI</name>
<proteinExistence type="predicted"/>
<feature type="compositionally biased region" description="Low complexity" evidence="1">
    <location>
        <begin position="9"/>
        <end position="27"/>
    </location>
</feature>
<evidence type="ECO:0000313" key="4">
    <source>
        <dbReference type="Proteomes" id="UP001365542"/>
    </source>
</evidence>
<feature type="region of interest" description="Disordered" evidence="1">
    <location>
        <begin position="238"/>
        <end position="258"/>
    </location>
</feature>
<evidence type="ECO:0000259" key="2">
    <source>
        <dbReference type="Pfam" id="PF16455"/>
    </source>
</evidence>
<reference evidence="3 4" key="1">
    <citation type="submission" date="2019-10" db="EMBL/GenBank/DDBJ databases">
        <authorList>
            <person name="Palmer J.M."/>
        </authorList>
    </citation>
    <scope>NUCLEOTIDE SEQUENCE [LARGE SCALE GENOMIC DNA]</scope>
    <source>
        <strain evidence="3 4">TWF694</strain>
    </source>
</reference>
<dbReference type="Pfam" id="PF16455">
    <property type="entry name" value="UBD"/>
    <property type="match status" value="1"/>
</dbReference>
<evidence type="ECO:0000256" key="1">
    <source>
        <dbReference type="SAM" id="MobiDB-lite"/>
    </source>
</evidence>
<dbReference type="InterPro" id="IPR038169">
    <property type="entry name" value="DC-UbP/UBTD2_N_sf"/>
</dbReference>
<feature type="compositionally biased region" description="Pro residues" evidence="1">
    <location>
        <begin position="382"/>
        <end position="394"/>
    </location>
</feature>
<feature type="compositionally biased region" description="Polar residues" evidence="1">
    <location>
        <begin position="240"/>
        <end position="251"/>
    </location>
</feature>
<gene>
    <name evidence="3" type="ORF">TWF694_007892</name>
</gene>
<evidence type="ECO:0000313" key="3">
    <source>
        <dbReference type="EMBL" id="KAK6542125.1"/>
    </source>
</evidence>
<dbReference type="Gene3D" id="1.20.225.20">
    <property type="entry name" value="Ub domain-containing protein, DC-UbP/UBTD2, N-terminal domain"/>
    <property type="match status" value="1"/>
</dbReference>
<dbReference type="EMBL" id="JAVHJO010000003">
    <property type="protein sequence ID" value="KAK6542125.1"/>
    <property type="molecule type" value="Genomic_DNA"/>
</dbReference>
<dbReference type="InterPro" id="IPR039869">
    <property type="entry name" value="UBTD1/2"/>
</dbReference>
<feature type="compositionally biased region" description="Polar residues" evidence="1">
    <location>
        <begin position="395"/>
        <end position="413"/>
    </location>
</feature>
<dbReference type="PANTHER" id="PTHR13609">
    <property type="entry name" value="UBIQUITIN DOMAIN CONTAINING 1 PROTEIN-RELATED"/>
    <property type="match status" value="1"/>
</dbReference>
<comment type="caution">
    <text evidence="3">The sequence shown here is derived from an EMBL/GenBank/DDBJ whole genome shotgun (WGS) entry which is preliminary data.</text>
</comment>
<sequence>MGNCLSSRNGVNRNNNSDNENDNNIHNTGAVNANTGHNSTFPPAYGDAPPNALSGDIRLTDYPSSSVTGLYPTTYGIHTDQIGAYQAEMARRARARAREEERERQRAAPRGSGNHSRGSHSKRPLDKRPDVELERLVWTHDETRGPPPTYWELERKREEFWHTRVEGKEDIWKTVKTVIEMLMTDNSMETLYTAREMLKAAEITTPHGSFIHTFYDVFGNKYKCPPWVVSDPTNVRENDPLSATSNINRSPSPYKPTLSEDIKQHRLEAKATGKKMDQIEGALGQDVNLLTAKFRLNNGSDHKVEFWTDEKIRDLQVSLMKTANIDSATHLVKFMLDGHELDRHRTLTSYVGIPKWDPERVISAYIQKTNLLPDTQLVVEPPAAPSKPAQPTPQPQSQELVSESPSENKTPGRSPSIPPPDKTT</sequence>
<accession>A0AAV9XJ31</accession>
<dbReference type="AlphaFoldDB" id="A0AAV9XJ31"/>
<dbReference type="Proteomes" id="UP001365542">
    <property type="component" value="Unassembled WGS sequence"/>
</dbReference>
<feature type="compositionally biased region" description="Polar residues" evidence="1">
    <location>
        <begin position="29"/>
        <end position="41"/>
    </location>
</feature>
<feature type="region of interest" description="Disordered" evidence="1">
    <location>
        <begin position="1"/>
        <end position="49"/>
    </location>
</feature>
<protein>
    <recommendedName>
        <fullName evidence="2">DC-UbP/UBTD2 N-terminal domain-containing protein</fullName>
    </recommendedName>
</protein>
<feature type="domain" description="DC-UbP/UBTD2 N-terminal" evidence="2">
    <location>
        <begin position="146"/>
        <end position="237"/>
    </location>
</feature>
<feature type="region of interest" description="Disordered" evidence="1">
    <location>
        <begin position="88"/>
        <end position="128"/>
    </location>
</feature>
<organism evidence="3 4">
    <name type="scientific">Orbilia ellipsospora</name>
    <dbReference type="NCBI Taxonomy" id="2528407"/>
    <lineage>
        <taxon>Eukaryota</taxon>
        <taxon>Fungi</taxon>
        <taxon>Dikarya</taxon>
        <taxon>Ascomycota</taxon>
        <taxon>Pezizomycotina</taxon>
        <taxon>Orbiliomycetes</taxon>
        <taxon>Orbiliales</taxon>
        <taxon>Orbiliaceae</taxon>
        <taxon>Orbilia</taxon>
    </lineage>
</organism>